<sequence length="131" mass="14961">MDPAVARAAEASSILCAFGISNLFFPRCSLNVDSTRANIRFVFCGFLFSKILPVIPCYIIRRKWQGDPNILIDRFDVRAHLDYIPETKVDLNDSGSARCYAAGATMDVEELQCEYERYRILVLNEFERGRL</sequence>
<keyword evidence="3" id="KW-1133">Transmembrane helix</keyword>
<keyword evidence="3" id="KW-0472">Membrane</keyword>
<evidence type="ECO:0000313" key="6">
    <source>
        <dbReference type="Proteomes" id="UP000271098"/>
    </source>
</evidence>
<dbReference type="EMBL" id="UYRT01087241">
    <property type="protein sequence ID" value="VDN32338.1"/>
    <property type="molecule type" value="Genomic_DNA"/>
</dbReference>
<protein>
    <submittedName>
        <fullName evidence="7">DRY_EERY domain-containing protein</fullName>
    </submittedName>
</protein>
<dbReference type="Pfam" id="PF09750">
    <property type="entry name" value="DRY_EERY"/>
    <property type="match status" value="1"/>
</dbReference>
<dbReference type="InterPro" id="IPR040397">
    <property type="entry name" value="SWAP"/>
</dbReference>
<feature type="domain" description="Suppressor of white apricot N-terminal" evidence="4">
    <location>
        <begin position="50"/>
        <end position="129"/>
    </location>
</feature>
<proteinExistence type="predicted"/>
<dbReference type="PANTHER" id="PTHR13161">
    <property type="entry name" value="SPLICING FACTOR SUPPRESSOR OF WHITE APRICOT"/>
    <property type="match status" value="1"/>
</dbReference>
<keyword evidence="3" id="KW-0812">Transmembrane</keyword>
<evidence type="ECO:0000256" key="1">
    <source>
        <dbReference type="ARBA" id="ARBA00022664"/>
    </source>
</evidence>
<dbReference type="PANTHER" id="PTHR13161:SF4">
    <property type="entry name" value="CLK4-ASSOCIATING SERINE_ARGININE RICH PROTEIN"/>
    <property type="match status" value="1"/>
</dbReference>
<feature type="transmembrane region" description="Helical" evidence="3">
    <location>
        <begin position="39"/>
        <end position="60"/>
    </location>
</feature>
<accession>A0A183ECN7</accession>
<keyword evidence="1" id="KW-0507">mRNA processing</keyword>
<dbReference type="GO" id="GO:0008380">
    <property type="term" value="P:RNA splicing"/>
    <property type="evidence" value="ECO:0007669"/>
    <property type="project" value="UniProtKB-KW"/>
</dbReference>
<evidence type="ECO:0000256" key="2">
    <source>
        <dbReference type="ARBA" id="ARBA00023187"/>
    </source>
</evidence>
<gene>
    <name evidence="5" type="ORF">GPUH_LOCUS18724</name>
</gene>
<name>A0A183ECN7_9BILA</name>
<dbReference type="SMART" id="SM01141">
    <property type="entry name" value="DRY_EERY"/>
    <property type="match status" value="1"/>
</dbReference>
<dbReference type="Proteomes" id="UP000271098">
    <property type="component" value="Unassembled WGS sequence"/>
</dbReference>
<organism evidence="7">
    <name type="scientific">Gongylonema pulchrum</name>
    <dbReference type="NCBI Taxonomy" id="637853"/>
    <lineage>
        <taxon>Eukaryota</taxon>
        <taxon>Metazoa</taxon>
        <taxon>Ecdysozoa</taxon>
        <taxon>Nematoda</taxon>
        <taxon>Chromadorea</taxon>
        <taxon>Rhabditida</taxon>
        <taxon>Spirurina</taxon>
        <taxon>Spiruromorpha</taxon>
        <taxon>Spiruroidea</taxon>
        <taxon>Gongylonematidae</taxon>
        <taxon>Gongylonema</taxon>
    </lineage>
</organism>
<dbReference type="InterPro" id="IPR019147">
    <property type="entry name" value="SWAP_N_domain"/>
</dbReference>
<keyword evidence="6" id="KW-1185">Reference proteome</keyword>
<keyword evidence="2" id="KW-0508">mRNA splicing</keyword>
<reference evidence="7" key="1">
    <citation type="submission" date="2016-06" db="UniProtKB">
        <authorList>
            <consortium name="WormBaseParasite"/>
        </authorList>
    </citation>
    <scope>IDENTIFICATION</scope>
</reference>
<evidence type="ECO:0000259" key="4">
    <source>
        <dbReference type="SMART" id="SM01141"/>
    </source>
</evidence>
<reference evidence="5 6" key="2">
    <citation type="submission" date="2018-11" db="EMBL/GenBank/DDBJ databases">
        <authorList>
            <consortium name="Pathogen Informatics"/>
        </authorList>
    </citation>
    <scope>NUCLEOTIDE SEQUENCE [LARGE SCALE GENOMIC DNA]</scope>
</reference>
<evidence type="ECO:0000256" key="3">
    <source>
        <dbReference type="SAM" id="Phobius"/>
    </source>
</evidence>
<dbReference type="GO" id="GO:0006397">
    <property type="term" value="P:mRNA processing"/>
    <property type="evidence" value="ECO:0007669"/>
    <property type="project" value="UniProtKB-KW"/>
</dbReference>
<evidence type="ECO:0000313" key="5">
    <source>
        <dbReference type="EMBL" id="VDN32338.1"/>
    </source>
</evidence>
<dbReference type="OrthoDB" id="10070965at2759"/>
<dbReference type="AlphaFoldDB" id="A0A183ECN7"/>
<dbReference type="WBParaSite" id="GPUH_0001875301-mRNA-1">
    <property type="protein sequence ID" value="GPUH_0001875301-mRNA-1"/>
    <property type="gene ID" value="GPUH_0001875301"/>
</dbReference>
<evidence type="ECO:0000313" key="7">
    <source>
        <dbReference type="WBParaSite" id="GPUH_0001875301-mRNA-1"/>
    </source>
</evidence>